<sequence>MTNTTYQQVFHRVVDIEIQALQSLTKAVNENFDKACQTILACQGRLIITGMGKSGLVGRKMAATMASTGTPAFFVHPGEAGHGDLGMIIKGDVVLAISNSGNSDEINVLLPVIKRLNIPLISISKTLNGRLPKEADIALTLGEFEEACPLGLAPTSSTTATMALGDALAIALLEARGFRSEDFALSHPAGSLGKRLLTDVSGIMKTGHDIPMVAGETSVMDALFEITEKRLGMTVVYDDGLGYGILTDGDIRRLLSQKQDMNQPIKQVMKTNPLTTSSTMMATDALKLMQDKSVNQLLVVDEDKLVGVLALRDLVQAGIG</sequence>
<evidence type="ECO:0000256" key="4">
    <source>
        <dbReference type="PIRNR" id="PIRNR004692"/>
    </source>
</evidence>
<organism evidence="8 9">
    <name type="scientific">Moraxella nasicaprae</name>
    <dbReference type="NCBI Taxonomy" id="2904122"/>
    <lineage>
        <taxon>Bacteria</taxon>
        <taxon>Pseudomonadati</taxon>
        <taxon>Pseudomonadota</taxon>
        <taxon>Gammaproteobacteria</taxon>
        <taxon>Moraxellales</taxon>
        <taxon>Moraxellaceae</taxon>
        <taxon>Moraxella</taxon>
    </lineage>
</organism>
<keyword evidence="4 8" id="KW-0413">Isomerase</keyword>
<keyword evidence="9" id="KW-1185">Reference proteome</keyword>
<dbReference type="InterPro" id="IPR046348">
    <property type="entry name" value="SIS_dom_sf"/>
</dbReference>
<dbReference type="NCBIfam" id="TIGR00393">
    <property type="entry name" value="kpsF"/>
    <property type="match status" value="1"/>
</dbReference>
<keyword evidence="2" id="KW-0677">Repeat</keyword>
<name>A0ABY6F2F9_9GAMM</name>
<comment type="catalytic activity">
    <reaction evidence="4">
        <text>D-arabinose 5-phosphate = D-ribulose 5-phosphate</text>
        <dbReference type="Rhea" id="RHEA:23104"/>
        <dbReference type="ChEBI" id="CHEBI:57693"/>
        <dbReference type="ChEBI" id="CHEBI:58121"/>
        <dbReference type="EC" id="5.3.1.13"/>
    </reaction>
</comment>
<dbReference type="SUPFAM" id="SSF54631">
    <property type="entry name" value="CBS-domain pair"/>
    <property type="match status" value="1"/>
</dbReference>
<dbReference type="PANTHER" id="PTHR42745:SF1">
    <property type="entry name" value="ARABINOSE 5-PHOSPHATE ISOMERASE KDSD"/>
    <property type="match status" value="1"/>
</dbReference>
<dbReference type="PROSITE" id="PS51464">
    <property type="entry name" value="SIS"/>
    <property type="match status" value="1"/>
</dbReference>
<feature type="domain" description="CBS" evidence="6">
    <location>
        <begin position="204"/>
        <end position="261"/>
    </location>
</feature>
<dbReference type="CDD" id="cd05014">
    <property type="entry name" value="SIS_Kpsf"/>
    <property type="match status" value="1"/>
</dbReference>
<protein>
    <recommendedName>
        <fullName evidence="4">Arabinose 5-phosphate isomerase</fullName>
        <shortName evidence="4">API</shortName>
        <ecNumber evidence="4">5.3.1.13</ecNumber>
    </recommendedName>
</protein>
<evidence type="ECO:0000259" key="6">
    <source>
        <dbReference type="PROSITE" id="PS51371"/>
    </source>
</evidence>
<dbReference type="Pfam" id="PF01380">
    <property type="entry name" value="SIS"/>
    <property type="match status" value="1"/>
</dbReference>
<dbReference type="PROSITE" id="PS51371">
    <property type="entry name" value="CBS"/>
    <property type="match status" value="2"/>
</dbReference>
<dbReference type="PANTHER" id="PTHR42745">
    <property type="match status" value="1"/>
</dbReference>
<reference evidence="8" key="1">
    <citation type="submission" date="2021-12" db="EMBL/GenBank/DDBJ databases">
        <title>taxonomy of Moraxella sp. ZY201224.</title>
        <authorList>
            <person name="Li F."/>
        </authorList>
    </citation>
    <scope>NUCLEOTIDE SEQUENCE</scope>
    <source>
        <strain evidence="8">ZY201224</strain>
    </source>
</reference>
<dbReference type="Pfam" id="PF00571">
    <property type="entry name" value="CBS"/>
    <property type="match status" value="2"/>
</dbReference>
<dbReference type="InterPro" id="IPR000644">
    <property type="entry name" value="CBS_dom"/>
</dbReference>
<dbReference type="InterPro" id="IPR050986">
    <property type="entry name" value="GutQ/KpsF_isomerases"/>
</dbReference>
<dbReference type="Proteomes" id="UP001063782">
    <property type="component" value="Chromosome"/>
</dbReference>
<evidence type="ECO:0000256" key="5">
    <source>
        <dbReference type="PROSITE-ProRule" id="PRU00703"/>
    </source>
</evidence>
<dbReference type="RefSeq" id="WP_263075581.1">
    <property type="nucleotide sequence ID" value="NZ_CP089977.1"/>
</dbReference>
<feature type="domain" description="SIS" evidence="7">
    <location>
        <begin position="35"/>
        <end position="178"/>
    </location>
</feature>
<dbReference type="PIRSF" id="PIRSF004692">
    <property type="entry name" value="KdsD_KpsF"/>
    <property type="match status" value="1"/>
</dbReference>
<gene>
    <name evidence="8" type="ORF">LU297_05620</name>
</gene>
<evidence type="ECO:0000256" key="2">
    <source>
        <dbReference type="ARBA" id="ARBA00022737"/>
    </source>
</evidence>
<evidence type="ECO:0000256" key="3">
    <source>
        <dbReference type="ARBA" id="ARBA00023122"/>
    </source>
</evidence>
<evidence type="ECO:0000259" key="7">
    <source>
        <dbReference type="PROSITE" id="PS51464"/>
    </source>
</evidence>
<dbReference type="CDD" id="cd04604">
    <property type="entry name" value="CBS_pair_SIS_assoc"/>
    <property type="match status" value="1"/>
</dbReference>
<evidence type="ECO:0000256" key="1">
    <source>
        <dbReference type="ARBA" id="ARBA00008165"/>
    </source>
</evidence>
<accession>A0ABY6F2F9</accession>
<dbReference type="Gene3D" id="3.40.50.10490">
    <property type="entry name" value="Glucose-6-phosphate isomerase like protein, domain 1"/>
    <property type="match status" value="1"/>
</dbReference>
<dbReference type="EC" id="5.3.1.13" evidence="4"/>
<comment type="similarity">
    <text evidence="1 4">Belongs to the SIS family. GutQ/KpsF subfamily.</text>
</comment>
<proteinExistence type="inferred from homology"/>
<dbReference type="InterPro" id="IPR001347">
    <property type="entry name" value="SIS_dom"/>
</dbReference>
<feature type="domain" description="CBS" evidence="6">
    <location>
        <begin position="269"/>
        <end position="320"/>
    </location>
</feature>
<dbReference type="SUPFAM" id="SSF53697">
    <property type="entry name" value="SIS domain"/>
    <property type="match status" value="1"/>
</dbReference>
<evidence type="ECO:0000313" key="9">
    <source>
        <dbReference type="Proteomes" id="UP001063782"/>
    </source>
</evidence>
<dbReference type="InterPro" id="IPR046342">
    <property type="entry name" value="CBS_dom_sf"/>
</dbReference>
<dbReference type="InterPro" id="IPR035474">
    <property type="entry name" value="SIS_Kpsf"/>
</dbReference>
<dbReference type="EMBL" id="CP089977">
    <property type="protein sequence ID" value="UXZ04100.1"/>
    <property type="molecule type" value="Genomic_DNA"/>
</dbReference>
<dbReference type="Gene3D" id="3.10.580.10">
    <property type="entry name" value="CBS-domain"/>
    <property type="match status" value="1"/>
</dbReference>
<dbReference type="GO" id="GO:0016853">
    <property type="term" value="F:isomerase activity"/>
    <property type="evidence" value="ECO:0007669"/>
    <property type="project" value="UniProtKB-KW"/>
</dbReference>
<evidence type="ECO:0000313" key="8">
    <source>
        <dbReference type="EMBL" id="UXZ04100.1"/>
    </source>
</evidence>
<dbReference type="InterPro" id="IPR004800">
    <property type="entry name" value="KdsD/KpsF-type"/>
</dbReference>
<dbReference type="SMART" id="SM00116">
    <property type="entry name" value="CBS"/>
    <property type="match status" value="2"/>
</dbReference>
<keyword evidence="3 5" id="KW-0129">CBS domain</keyword>